<reference evidence="3 4" key="1">
    <citation type="submission" date="2019-05" db="EMBL/GenBank/DDBJ databases">
        <title>Culicoidintestinum kansasii gen. nov., sp. nov. from the gastrointestinal tract of the biting midge, Culicoides sonorensis.</title>
        <authorList>
            <person name="Neupane S."/>
            <person name="Ghosh A."/>
            <person name="Gunther S."/>
            <person name="Martin K."/>
            <person name="Zurek L."/>
        </authorList>
    </citation>
    <scope>NUCLEOTIDE SEQUENCE [LARGE SCALE GENOMIC DNA]</scope>
    <source>
        <strain evidence="3 4">CS-1</strain>
    </source>
</reference>
<accession>A0A5R8QDF5</accession>
<dbReference type="AlphaFoldDB" id="A0A5R8QDF5"/>
<proteinExistence type="predicted"/>
<evidence type="ECO:0000313" key="4">
    <source>
        <dbReference type="Proteomes" id="UP000306912"/>
    </source>
</evidence>
<name>A0A5R8QDF5_9FIRM</name>
<feature type="domain" description="LiaF transmembrane" evidence="2">
    <location>
        <begin position="8"/>
        <end position="100"/>
    </location>
</feature>
<dbReference type="Proteomes" id="UP000306912">
    <property type="component" value="Unassembled WGS sequence"/>
</dbReference>
<dbReference type="InterPro" id="IPR054331">
    <property type="entry name" value="LiaF_TM"/>
</dbReference>
<feature type="transmembrane region" description="Helical" evidence="1">
    <location>
        <begin position="6"/>
        <end position="25"/>
    </location>
</feature>
<protein>
    <recommendedName>
        <fullName evidence="2">LiaF transmembrane domain-containing protein</fullName>
    </recommendedName>
</protein>
<keyword evidence="1" id="KW-1133">Transmembrane helix</keyword>
<evidence type="ECO:0000256" key="1">
    <source>
        <dbReference type="SAM" id="Phobius"/>
    </source>
</evidence>
<dbReference type="OrthoDB" id="2249781at2"/>
<evidence type="ECO:0000259" key="2">
    <source>
        <dbReference type="Pfam" id="PF22570"/>
    </source>
</evidence>
<comment type="caution">
    <text evidence="3">The sequence shown here is derived from an EMBL/GenBank/DDBJ whole genome shotgun (WGS) entry which is preliminary data.</text>
</comment>
<keyword evidence="1" id="KW-0472">Membrane</keyword>
<dbReference type="InParanoid" id="A0A5R8QDF5"/>
<evidence type="ECO:0000313" key="3">
    <source>
        <dbReference type="EMBL" id="TLG75261.1"/>
    </source>
</evidence>
<dbReference type="RefSeq" id="WP_138190482.1">
    <property type="nucleotide sequence ID" value="NZ_VBWP01000003.1"/>
</dbReference>
<gene>
    <name evidence="3" type="ORF">FEZ08_04235</name>
</gene>
<dbReference type="Pfam" id="PF22570">
    <property type="entry name" value="LiaF-TM"/>
    <property type="match status" value="1"/>
</dbReference>
<keyword evidence="4" id="KW-1185">Reference proteome</keyword>
<sequence>MKRSQISGGIILVVLGVLFLLNNFNIIDISNLWSVIVFGALTFFFLIGGSFFLTLLFGALLVNSVLTSIMHIDLPFWQYFLPVLVIVFGCYLIFKPRHNKYERQYAEYKKAQQEQHANGTSNTGGWQFQDYSQSFNFQSQQVDITTAMETVALKCNFGNLDISFLSNERTSGTIRLSVKANFSNVNIIVPKGWNIVYAYNNESFSQTDFFQQEFNPDMPTIEISQKLSFSEAKIINA</sequence>
<feature type="transmembrane region" description="Helical" evidence="1">
    <location>
        <begin position="76"/>
        <end position="94"/>
    </location>
</feature>
<organism evidence="3 4">
    <name type="scientific">Culicoidibacter larvae</name>
    <dbReference type="NCBI Taxonomy" id="2579976"/>
    <lineage>
        <taxon>Bacteria</taxon>
        <taxon>Bacillati</taxon>
        <taxon>Bacillota</taxon>
        <taxon>Culicoidibacteria</taxon>
        <taxon>Culicoidibacterales</taxon>
        <taxon>Culicoidibacteraceae</taxon>
        <taxon>Culicoidibacter</taxon>
    </lineage>
</organism>
<dbReference type="EMBL" id="VBWP01000003">
    <property type="protein sequence ID" value="TLG75261.1"/>
    <property type="molecule type" value="Genomic_DNA"/>
</dbReference>
<feature type="transmembrane region" description="Helical" evidence="1">
    <location>
        <begin position="32"/>
        <end position="56"/>
    </location>
</feature>
<keyword evidence="1" id="KW-0812">Transmembrane</keyword>